<dbReference type="STRING" id="1166073.SAMN05192530_101692"/>
<protein>
    <submittedName>
        <fullName evidence="7">Major Facilitator Superfamily protein</fullName>
    </submittedName>
</protein>
<dbReference type="AlphaFoldDB" id="A0A1H0DBK4"/>
<feature type="transmembrane region" description="Helical" evidence="5">
    <location>
        <begin position="160"/>
        <end position="178"/>
    </location>
</feature>
<evidence type="ECO:0000256" key="4">
    <source>
        <dbReference type="SAM" id="MobiDB-lite"/>
    </source>
</evidence>
<accession>A0A1H0DBK4</accession>
<keyword evidence="2 5" id="KW-1133">Transmembrane helix</keyword>
<reference evidence="7 8" key="1">
    <citation type="submission" date="2016-10" db="EMBL/GenBank/DDBJ databases">
        <authorList>
            <person name="de Groot N.N."/>
        </authorList>
    </citation>
    <scope>NUCLEOTIDE SEQUENCE [LARGE SCALE GENOMIC DNA]</scope>
    <source>
        <strain evidence="8">L7-484,KACC 16230,DSM 25025</strain>
    </source>
</reference>
<evidence type="ECO:0000313" key="7">
    <source>
        <dbReference type="EMBL" id="SDN67478.1"/>
    </source>
</evidence>
<feature type="transmembrane region" description="Helical" evidence="5">
    <location>
        <begin position="334"/>
        <end position="356"/>
    </location>
</feature>
<sequence length="486" mass="48651">MRAGACLVETDMSTLAAAAPAARPARSRSLKALGAVNFFLADVRDGLGPFLGIFLIGRGWDTATIGLVMTIGGIAGMLATTPLGALADATRAKRFMVAFCAALVIAASLAILFVPSFAFVTASQIATGIAGAAIGPAIAGLTLGLVGQKGLAPQLGRNEAWNHGGNVVAAAGAGFFGYEFGLPAVFMLMTLMAVGSIIAVLTIKADDIDHDAARGLERQEGQDREAPSGFGVLWRSTPLLILAGTLMLFHFGNGAMLPLLGQQVAAQQVAEETGAGSADAAATGGAAVPSANQPAGNGTATATAIAPGQATAGRPAAEPVQQQTSLKSLLSDPVSYTAATVIIAQLTMIPVALLAAGFAGRRGYFLLLVAALVALPVRGLIAGLWPNPYALIPVQMLDGVGAGLLGVAVPGLVARILRGTGHVNAGLGAVMTVQGVGASLSPAIAGLIVERFGFSTAYLALAGFAVCGLVLWLVSAPKVAAACKGE</sequence>
<evidence type="ECO:0000313" key="8">
    <source>
        <dbReference type="Proteomes" id="UP000198793"/>
    </source>
</evidence>
<feature type="domain" description="Major facilitator superfamily (MFS) profile" evidence="6">
    <location>
        <begin position="238"/>
        <end position="486"/>
    </location>
</feature>
<keyword evidence="8" id="KW-1185">Reference proteome</keyword>
<dbReference type="PROSITE" id="PS50850">
    <property type="entry name" value="MFS"/>
    <property type="match status" value="1"/>
</dbReference>
<evidence type="ECO:0000256" key="2">
    <source>
        <dbReference type="ARBA" id="ARBA00022989"/>
    </source>
</evidence>
<evidence type="ECO:0000256" key="3">
    <source>
        <dbReference type="ARBA" id="ARBA00023136"/>
    </source>
</evidence>
<feature type="transmembrane region" description="Helical" evidence="5">
    <location>
        <begin position="232"/>
        <end position="251"/>
    </location>
</feature>
<dbReference type="Proteomes" id="UP000198793">
    <property type="component" value="Unassembled WGS sequence"/>
</dbReference>
<dbReference type="Gene3D" id="1.20.1250.20">
    <property type="entry name" value="MFS general substrate transporter like domains"/>
    <property type="match status" value="2"/>
</dbReference>
<dbReference type="InterPro" id="IPR020846">
    <property type="entry name" value="MFS_dom"/>
</dbReference>
<keyword evidence="3 5" id="KW-0472">Membrane</keyword>
<evidence type="ECO:0000256" key="1">
    <source>
        <dbReference type="ARBA" id="ARBA00022692"/>
    </source>
</evidence>
<feature type="region of interest" description="Disordered" evidence="4">
    <location>
        <begin position="280"/>
        <end position="301"/>
    </location>
</feature>
<proteinExistence type="predicted"/>
<dbReference type="EMBL" id="FNIT01000001">
    <property type="protein sequence ID" value="SDN67478.1"/>
    <property type="molecule type" value="Genomic_DNA"/>
</dbReference>
<dbReference type="SUPFAM" id="SSF103473">
    <property type="entry name" value="MFS general substrate transporter"/>
    <property type="match status" value="2"/>
</dbReference>
<evidence type="ECO:0000259" key="6">
    <source>
        <dbReference type="PROSITE" id="PS50850"/>
    </source>
</evidence>
<dbReference type="PANTHER" id="PTHR23539">
    <property type="entry name" value="MFS TRANSPORTER"/>
    <property type="match status" value="1"/>
</dbReference>
<keyword evidence="1 5" id="KW-0812">Transmembrane</keyword>
<name>A0A1H0DBK4_9HYPH</name>
<dbReference type="Pfam" id="PF07690">
    <property type="entry name" value="MFS_1"/>
    <property type="match status" value="2"/>
</dbReference>
<dbReference type="GO" id="GO:0022857">
    <property type="term" value="F:transmembrane transporter activity"/>
    <property type="evidence" value="ECO:0007669"/>
    <property type="project" value="InterPro"/>
</dbReference>
<feature type="transmembrane region" description="Helical" evidence="5">
    <location>
        <begin position="363"/>
        <end position="385"/>
    </location>
</feature>
<feature type="transmembrane region" description="Helical" evidence="5">
    <location>
        <begin position="125"/>
        <end position="148"/>
    </location>
</feature>
<dbReference type="InterPro" id="IPR036259">
    <property type="entry name" value="MFS_trans_sf"/>
</dbReference>
<feature type="transmembrane region" description="Helical" evidence="5">
    <location>
        <begin position="95"/>
        <end position="119"/>
    </location>
</feature>
<feature type="transmembrane region" description="Helical" evidence="5">
    <location>
        <begin position="391"/>
        <end position="413"/>
    </location>
</feature>
<feature type="transmembrane region" description="Helical" evidence="5">
    <location>
        <begin position="184"/>
        <end position="203"/>
    </location>
</feature>
<gene>
    <name evidence="7" type="ORF">SAMN05192530_101692</name>
</gene>
<feature type="transmembrane region" description="Helical" evidence="5">
    <location>
        <begin position="455"/>
        <end position="474"/>
    </location>
</feature>
<feature type="transmembrane region" description="Helical" evidence="5">
    <location>
        <begin position="425"/>
        <end position="449"/>
    </location>
</feature>
<evidence type="ECO:0000256" key="5">
    <source>
        <dbReference type="SAM" id="Phobius"/>
    </source>
</evidence>
<feature type="transmembrane region" description="Helical" evidence="5">
    <location>
        <begin position="63"/>
        <end position="83"/>
    </location>
</feature>
<dbReference type="PANTHER" id="PTHR23539:SF1">
    <property type="entry name" value="MAJOR FACILITATOR SUPERFAMILY (MFS) PROFILE DOMAIN-CONTAINING PROTEIN"/>
    <property type="match status" value="1"/>
</dbReference>
<organism evidence="7 8">
    <name type="scientific">Aureimonas jatrophae</name>
    <dbReference type="NCBI Taxonomy" id="1166073"/>
    <lineage>
        <taxon>Bacteria</taxon>
        <taxon>Pseudomonadati</taxon>
        <taxon>Pseudomonadota</taxon>
        <taxon>Alphaproteobacteria</taxon>
        <taxon>Hyphomicrobiales</taxon>
        <taxon>Aurantimonadaceae</taxon>
        <taxon>Aureimonas</taxon>
    </lineage>
</organism>
<dbReference type="InterPro" id="IPR011701">
    <property type="entry name" value="MFS"/>
</dbReference>